<name>A0A517SX14_9BACT</name>
<evidence type="ECO:0008006" key="3">
    <source>
        <dbReference type="Google" id="ProtNLM"/>
    </source>
</evidence>
<dbReference type="AlphaFoldDB" id="A0A517SX14"/>
<dbReference type="EMBL" id="CP036272">
    <property type="protein sequence ID" value="QDT60680.1"/>
    <property type="molecule type" value="Genomic_DNA"/>
</dbReference>
<dbReference type="Proteomes" id="UP000315003">
    <property type="component" value="Chromosome"/>
</dbReference>
<protein>
    <recommendedName>
        <fullName evidence="3">Cytochrome c domain-containing protein</fullName>
    </recommendedName>
</protein>
<organism evidence="1 2">
    <name type="scientific">Stieleria bergensis</name>
    <dbReference type="NCBI Taxonomy" id="2528025"/>
    <lineage>
        <taxon>Bacteria</taxon>
        <taxon>Pseudomonadati</taxon>
        <taxon>Planctomycetota</taxon>
        <taxon>Planctomycetia</taxon>
        <taxon>Pirellulales</taxon>
        <taxon>Pirellulaceae</taxon>
        <taxon>Stieleria</taxon>
    </lineage>
</organism>
<reference evidence="1 2" key="1">
    <citation type="submission" date="2019-02" db="EMBL/GenBank/DDBJ databases">
        <title>Deep-cultivation of Planctomycetes and their phenomic and genomic characterization uncovers novel biology.</title>
        <authorList>
            <person name="Wiegand S."/>
            <person name="Jogler M."/>
            <person name="Boedeker C."/>
            <person name="Pinto D."/>
            <person name="Vollmers J."/>
            <person name="Rivas-Marin E."/>
            <person name="Kohn T."/>
            <person name="Peeters S.H."/>
            <person name="Heuer A."/>
            <person name="Rast P."/>
            <person name="Oberbeckmann S."/>
            <person name="Bunk B."/>
            <person name="Jeske O."/>
            <person name="Meyerdierks A."/>
            <person name="Storesund J.E."/>
            <person name="Kallscheuer N."/>
            <person name="Luecker S."/>
            <person name="Lage O.M."/>
            <person name="Pohl T."/>
            <person name="Merkel B.J."/>
            <person name="Hornburger P."/>
            <person name="Mueller R.-W."/>
            <person name="Bruemmer F."/>
            <person name="Labrenz M."/>
            <person name="Spormann A.M."/>
            <person name="Op den Camp H."/>
            <person name="Overmann J."/>
            <person name="Amann R."/>
            <person name="Jetten M.S.M."/>
            <person name="Mascher T."/>
            <person name="Medema M.H."/>
            <person name="Devos D.P."/>
            <person name="Kaster A.-K."/>
            <person name="Ovreas L."/>
            <person name="Rohde M."/>
            <person name="Galperin M.Y."/>
            <person name="Jogler C."/>
        </authorList>
    </citation>
    <scope>NUCLEOTIDE SEQUENCE [LARGE SCALE GENOMIC DNA]</scope>
    <source>
        <strain evidence="1 2">SV_7m_r</strain>
    </source>
</reference>
<evidence type="ECO:0000313" key="1">
    <source>
        <dbReference type="EMBL" id="QDT60680.1"/>
    </source>
</evidence>
<accession>A0A517SX14</accession>
<keyword evidence="2" id="KW-1185">Reference proteome</keyword>
<evidence type="ECO:0000313" key="2">
    <source>
        <dbReference type="Proteomes" id="UP000315003"/>
    </source>
</evidence>
<sequence>MRSITFLTIRLITVSLMFLPGVSAIAQVTHFERPPIDYNNAPVNDPVAQLAKRLASGETKLEYKPTLGYLHAVLEELNIPVESQTLVFSKTSLQLMRISPKHPRAIYFNDDIYVGYCDNGDVLEFAATDKQQGAIFYTISQKESATPKIVRDRGNCLACHASSRTQNVPGYLVRSVFPDASGQPRYGNGTYLTDHTSDFEKRWGGWYVTGTHGSMRHMGNTISKGSEMDFDRESGANATSLDGKFAPSHYLSAHSDIVALMVLEHQTQMHNAITQANFETRMALAQSQQMNKLLDRPADHVSESAQRRIKAVVDNVLDYLLMCDEFPLTDKVQGTSTYAESFAKQGPVDSAGRSLRQLNLTSRLFEYPCSYLIYSPAFEGLPDQVRQPILQRLQEILNATQPEQKYSHLDAATRQAIDQILIATHPEYAALTDG</sequence>
<proteinExistence type="predicted"/>
<gene>
    <name evidence="1" type="ORF">SV7mr_32060</name>
</gene>